<organism evidence="3 4">
    <name type="scientific">Stichopus japonicus</name>
    <name type="common">Sea cucumber</name>
    <dbReference type="NCBI Taxonomy" id="307972"/>
    <lineage>
        <taxon>Eukaryota</taxon>
        <taxon>Metazoa</taxon>
        <taxon>Echinodermata</taxon>
        <taxon>Eleutherozoa</taxon>
        <taxon>Echinozoa</taxon>
        <taxon>Holothuroidea</taxon>
        <taxon>Aspidochirotacea</taxon>
        <taxon>Aspidochirotida</taxon>
        <taxon>Stichopodidae</taxon>
        <taxon>Apostichopus</taxon>
    </lineage>
</organism>
<comment type="caution">
    <text evidence="3">The sequence shown here is derived from an EMBL/GenBank/DDBJ whole genome shotgun (WGS) entry which is preliminary data.</text>
</comment>
<dbReference type="GO" id="GO:0051299">
    <property type="term" value="P:centrosome separation"/>
    <property type="evidence" value="ECO:0007669"/>
    <property type="project" value="TreeGrafter"/>
</dbReference>
<feature type="compositionally biased region" description="Polar residues" evidence="2">
    <location>
        <begin position="117"/>
        <end position="147"/>
    </location>
</feature>
<feature type="compositionally biased region" description="Basic residues" evidence="2">
    <location>
        <begin position="1235"/>
        <end position="1252"/>
    </location>
</feature>
<feature type="compositionally biased region" description="Polar residues" evidence="2">
    <location>
        <begin position="990"/>
        <end position="1001"/>
    </location>
</feature>
<feature type="region of interest" description="Disordered" evidence="2">
    <location>
        <begin position="771"/>
        <end position="799"/>
    </location>
</feature>
<feature type="coiled-coil region" evidence="1">
    <location>
        <begin position="333"/>
        <end position="367"/>
    </location>
</feature>
<dbReference type="InterPro" id="IPR038923">
    <property type="entry name" value="Centrobin"/>
</dbReference>
<dbReference type="OrthoDB" id="8190486at2759"/>
<feature type="compositionally biased region" description="Basic and acidic residues" evidence="2">
    <location>
        <begin position="1190"/>
        <end position="1206"/>
    </location>
</feature>
<keyword evidence="4" id="KW-1185">Reference proteome</keyword>
<dbReference type="GO" id="GO:1902410">
    <property type="term" value="P:mitotic cytokinetic process"/>
    <property type="evidence" value="ECO:0007669"/>
    <property type="project" value="TreeGrafter"/>
</dbReference>
<feature type="region of interest" description="Disordered" evidence="2">
    <location>
        <begin position="1089"/>
        <end position="1148"/>
    </location>
</feature>
<dbReference type="GO" id="GO:0005813">
    <property type="term" value="C:centrosome"/>
    <property type="evidence" value="ECO:0007669"/>
    <property type="project" value="TreeGrafter"/>
</dbReference>
<evidence type="ECO:0000313" key="3">
    <source>
        <dbReference type="EMBL" id="PIK40619.1"/>
    </source>
</evidence>
<feature type="compositionally biased region" description="Polar residues" evidence="2">
    <location>
        <begin position="1122"/>
        <end position="1144"/>
    </location>
</feature>
<feature type="compositionally biased region" description="Polar residues" evidence="2">
    <location>
        <begin position="177"/>
        <end position="190"/>
    </location>
</feature>
<feature type="compositionally biased region" description="Polar residues" evidence="2">
    <location>
        <begin position="1220"/>
        <end position="1234"/>
    </location>
</feature>
<feature type="coiled-coil region" evidence="1">
    <location>
        <begin position="538"/>
        <end position="646"/>
    </location>
</feature>
<evidence type="ECO:0000256" key="1">
    <source>
        <dbReference type="SAM" id="Coils"/>
    </source>
</evidence>
<feature type="compositionally biased region" description="Polar residues" evidence="2">
    <location>
        <begin position="944"/>
        <end position="953"/>
    </location>
</feature>
<evidence type="ECO:0000256" key="2">
    <source>
        <dbReference type="SAM" id="MobiDB-lite"/>
    </source>
</evidence>
<dbReference type="GO" id="GO:0005814">
    <property type="term" value="C:centriole"/>
    <property type="evidence" value="ECO:0007669"/>
    <property type="project" value="TreeGrafter"/>
</dbReference>
<dbReference type="AlphaFoldDB" id="A0A2G8JY27"/>
<feature type="region of interest" description="Disordered" evidence="2">
    <location>
        <begin position="116"/>
        <end position="190"/>
    </location>
</feature>
<dbReference type="PANTHER" id="PTHR34439">
    <property type="entry name" value="CENTROBIN"/>
    <property type="match status" value="1"/>
</dbReference>
<proteinExistence type="predicted"/>
<dbReference type="GO" id="GO:0007099">
    <property type="term" value="P:centriole replication"/>
    <property type="evidence" value="ECO:0007669"/>
    <property type="project" value="InterPro"/>
</dbReference>
<feature type="compositionally biased region" description="Basic and acidic residues" evidence="2">
    <location>
        <begin position="1005"/>
        <end position="1014"/>
    </location>
</feature>
<protein>
    <recommendedName>
        <fullName evidence="5">Centrobin</fullName>
    </recommendedName>
</protein>
<evidence type="ECO:0000313" key="4">
    <source>
        <dbReference type="Proteomes" id="UP000230750"/>
    </source>
</evidence>
<dbReference type="Proteomes" id="UP000230750">
    <property type="component" value="Unassembled WGS sequence"/>
</dbReference>
<sequence>MAGIPLVADSDAMSGIEPLGTISESSAGASPAQDERTISARSSANTAELLASTLLPLGQLSDTEVSPQFDTARLMGSLAGGEEDEKARRNLMWQNEDGQTVSSIFSPLSEKPVFEGNSKSLASSDISTSQPSTINKSLPQGTKQTHPAVQCDGRVSNSVERDKGLPASLLTPRKLESFQQNSQRSKSLNTIRGESFVGGASEADGANLIVRSRRRDFVSSFDRSEDIELRQGGTNLARVRDHVESEHEMLMSRRDDFSKDRSPLTDYDEHRLSADSTITEHLLRGITPMMEDTSPYSLPFDSGLASNIQSLQGGMQSHVASFQSESYILQEALEKEKYRRKHCELQIKELQSKLLENQQLLAVAEATRRKKDSMIAQVEKNFSKIMSDWKSKDKEKLETLDRLKRECEKHEHIARMREQELEVREKENRELRLSQETLQSELNQVKDESSSHVEDMKQQMALSIQQMEHAVEERVAAEQHVKKVQDMLAKERSQWREKEVALTKNLARVEEEFDLKQKELKGTLESEAAAVRNAITESNERKEKITRLNDQLAKTRQEKESLSLELNLKQAQFEASLQRQEMDWKEQMERLILERMELLQEETSHQLEKQREAHHAQIDEMAERQREELQRLRDESSKEMKKKEVRYQSSIDQFQAKLDLSHQEVLKLSSKLEQAQGHRSTIINKLQHCLQSYTSDSLMMLGELGSSPAASSANQFHSSVASDHTPKPNQMVTDQSLTGHPRVQPQIRTSVDQPLLQLMNSLNTDAGYQTLSSSSDRGGGGGVQVSHTEGNGNTTDKGNLSFMAMSSIVSQPMESEVYNQPLPMRYEMASSGSQPLSLRYHSTSLNMQPPDVRYGSSSLPMQPHDVRHDSTSPSMQPHDVRHGSSSLSMQHPGVRHGSTSPSMQPPDVRYDSSSLSMQPPGVRYSSTGEPTLPPLTGSHHQTHSSRPPSSTISERYHSADGLPNNGQVVRPSGFSEDGKLPQEVTDDLKNSSGARDTNMKTSKLYHFERPENDTSVRSAPQYGGLKVSRMKDYEERQDHFAPVPESDDLSISEHPLDNTNQSLGNITSRLGQEEDRRHLLQHYLKELLNQTSLPEQPGSESPEHSESTHYKSRDIHKARFSTRASKVSSTRSQASHGTSYQHSEQLSEHGHITISTSVCTDQFASTEGCRTSQDRVIVPKQTSGKSGQRSGEESRSGRRSAEDSRSGRSSGNSSVLQGRVDSSNEQTSTFGTSTPKKKGHQPTKPPTRKSKSAKTNLLESGGS</sequence>
<reference evidence="3 4" key="1">
    <citation type="journal article" date="2017" name="PLoS Biol.">
        <title>The sea cucumber genome provides insights into morphological evolution and visceral regeneration.</title>
        <authorList>
            <person name="Zhang X."/>
            <person name="Sun L."/>
            <person name="Yuan J."/>
            <person name="Sun Y."/>
            <person name="Gao Y."/>
            <person name="Zhang L."/>
            <person name="Li S."/>
            <person name="Dai H."/>
            <person name="Hamel J.F."/>
            <person name="Liu C."/>
            <person name="Yu Y."/>
            <person name="Liu S."/>
            <person name="Lin W."/>
            <person name="Guo K."/>
            <person name="Jin S."/>
            <person name="Xu P."/>
            <person name="Storey K.B."/>
            <person name="Huan P."/>
            <person name="Zhang T."/>
            <person name="Zhou Y."/>
            <person name="Zhang J."/>
            <person name="Lin C."/>
            <person name="Li X."/>
            <person name="Xing L."/>
            <person name="Huo D."/>
            <person name="Sun M."/>
            <person name="Wang L."/>
            <person name="Mercier A."/>
            <person name="Li F."/>
            <person name="Yang H."/>
            <person name="Xiang J."/>
        </authorList>
    </citation>
    <scope>NUCLEOTIDE SEQUENCE [LARGE SCALE GENOMIC DNA]</scope>
    <source>
        <strain evidence="3">Shaxun</strain>
        <tissue evidence="3">Muscle</tissue>
    </source>
</reference>
<feature type="compositionally biased region" description="Polar residues" evidence="2">
    <location>
        <begin position="787"/>
        <end position="798"/>
    </location>
</feature>
<accession>A0A2G8JY27</accession>
<gene>
    <name evidence="3" type="ORF">BSL78_22526</name>
</gene>
<feature type="compositionally biased region" description="Basic and acidic residues" evidence="2">
    <location>
        <begin position="1101"/>
        <end position="1117"/>
    </location>
</feature>
<feature type="compositionally biased region" description="Polar residues" evidence="2">
    <location>
        <begin position="1253"/>
        <end position="1263"/>
    </location>
</feature>
<feature type="region of interest" description="Disordered" evidence="2">
    <location>
        <begin position="1043"/>
        <end position="1064"/>
    </location>
</feature>
<feature type="region of interest" description="Disordered" evidence="2">
    <location>
        <begin position="1"/>
        <end position="43"/>
    </location>
</feature>
<feature type="coiled-coil region" evidence="1">
    <location>
        <begin position="400"/>
        <end position="512"/>
    </location>
</feature>
<feature type="region of interest" description="Disordered" evidence="2">
    <location>
        <begin position="1167"/>
        <end position="1263"/>
    </location>
</feature>
<keyword evidence="1" id="KW-0175">Coiled coil</keyword>
<feature type="region of interest" description="Disordered" evidence="2">
    <location>
        <begin position="843"/>
        <end position="1020"/>
    </location>
</feature>
<dbReference type="PANTHER" id="PTHR34439:SF1">
    <property type="entry name" value="CENTROBIN"/>
    <property type="match status" value="1"/>
</dbReference>
<dbReference type="GO" id="GO:1902017">
    <property type="term" value="P:regulation of cilium assembly"/>
    <property type="evidence" value="ECO:0007669"/>
    <property type="project" value="InterPro"/>
</dbReference>
<name>A0A2G8JY27_STIJA</name>
<evidence type="ECO:0008006" key="5">
    <source>
        <dbReference type="Google" id="ProtNLM"/>
    </source>
</evidence>
<dbReference type="EMBL" id="MRZV01001101">
    <property type="protein sequence ID" value="PIK40619.1"/>
    <property type="molecule type" value="Genomic_DNA"/>
</dbReference>